<dbReference type="InterPro" id="IPR004692">
    <property type="entry name" value="SecG"/>
</dbReference>
<comment type="function">
    <text evidence="11">Involved in protein export. Participates in an early event of protein translocation.</text>
</comment>
<dbReference type="PANTHER" id="PTHR34182:SF1">
    <property type="entry name" value="PROTEIN-EXPORT MEMBRANE PROTEIN SECG"/>
    <property type="match status" value="1"/>
</dbReference>
<evidence type="ECO:0000256" key="11">
    <source>
        <dbReference type="RuleBase" id="RU365087"/>
    </source>
</evidence>
<dbReference type="AlphaFoldDB" id="A0A918VIM7"/>
<evidence type="ECO:0000313" key="12">
    <source>
        <dbReference type="EMBL" id="GGZ99543.1"/>
    </source>
</evidence>
<comment type="subcellular location">
    <subcellularLocation>
        <location evidence="1 11">Cell membrane</location>
        <topology evidence="1 11">Multi-pass membrane protein</topology>
    </subcellularLocation>
</comment>
<dbReference type="Pfam" id="PF03840">
    <property type="entry name" value="SecG"/>
    <property type="match status" value="1"/>
</dbReference>
<keyword evidence="10 11" id="KW-0472">Membrane</keyword>
<organism evidence="12 13">
    <name type="scientific">Arenicella chitinivorans</name>
    <dbReference type="NCBI Taxonomy" id="1329800"/>
    <lineage>
        <taxon>Bacteria</taxon>
        <taxon>Pseudomonadati</taxon>
        <taxon>Pseudomonadota</taxon>
        <taxon>Gammaproteobacteria</taxon>
        <taxon>Arenicellales</taxon>
        <taxon>Arenicellaceae</taxon>
        <taxon>Arenicella</taxon>
    </lineage>
</organism>
<dbReference type="GO" id="GO:0043952">
    <property type="term" value="P:protein transport by the Sec complex"/>
    <property type="evidence" value="ECO:0007669"/>
    <property type="project" value="TreeGrafter"/>
</dbReference>
<comment type="similarity">
    <text evidence="2 11">Belongs to the SecG family.</text>
</comment>
<keyword evidence="5 11" id="KW-1003">Cell membrane</keyword>
<keyword evidence="6 11" id="KW-0812">Transmembrane</keyword>
<dbReference type="RefSeq" id="WP_189398437.1">
    <property type="nucleotide sequence ID" value="NZ_BMXA01000001.1"/>
</dbReference>
<dbReference type="Proteomes" id="UP000614811">
    <property type="component" value="Unassembled WGS sequence"/>
</dbReference>
<dbReference type="NCBIfam" id="TIGR00810">
    <property type="entry name" value="secG"/>
    <property type="match status" value="1"/>
</dbReference>
<evidence type="ECO:0000256" key="3">
    <source>
        <dbReference type="ARBA" id="ARBA00017876"/>
    </source>
</evidence>
<gene>
    <name evidence="12" type="ORF">GCM10008090_05180</name>
</gene>
<name>A0A918VIM7_9GAMM</name>
<reference evidence="12" key="1">
    <citation type="journal article" date="2014" name="Int. J. Syst. Evol. Microbiol.">
        <title>Complete genome sequence of Corynebacterium casei LMG S-19264T (=DSM 44701T), isolated from a smear-ripened cheese.</title>
        <authorList>
            <consortium name="US DOE Joint Genome Institute (JGI-PGF)"/>
            <person name="Walter F."/>
            <person name="Albersmeier A."/>
            <person name="Kalinowski J."/>
            <person name="Ruckert C."/>
        </authorList>
    </citation>
    <scope>NUCLEOTIDE SEQUENCE</scope>
    <source>
        <strain evidence="12">KCTC 12711</strain>
    </source>
</reference>
<reference evidence="12" key="2">
    <citation type="submission" date="2020-09" db="EMBL/GenBank/DDBJ databases">
        <authorList>
            <person name="Sun Q."/>
            <person name="Kim S."/>
        </authorList>
    </citation>
    <scope>NUCLEOTIDE SEQUENCE</scope>
    <source>
        <strain evidence="12">KCTC 12711</strain>
    </source>
</reference>
<evidence type="ECO:0000313" key="13">
    <source>
        <dbReference type="Proteomes" id="UP000614811"/>
    </source>
</evidence>
<keyword evidence="4 11" id="KW-0813">Transport</keyword>
<dbReference type="GO" id="GO:0065002">
    <property type="term" value="P:intracellular protein transmembrane transport"/>
    <property type="evidence" value="ECO:0007669"/>
    <property type="project" value="TreeGrafter"/>
</dbReference>
<accession>A0A918VIM7</accession>
<keyword evidence="7 11" id="KW-0653">Protein transport</keyword>
<dbReference type="PRINTS" id="PR01651">
    <property type="entry name" value="SECGEXPORT"/>
</dbReference>
<evidence type="ECO:0000256" key="10">
    <source>
        <dbReference type="ARBA" id="ARBA00023136"/>
    </source>
</evidence>
<evidence type="ECO:0000256" key="6">
    <source>
        <dbReference type="ARBA" id="ARBA00022692"/>
    </source>
</evidence>
<dbReference type="EMBL" id="BMXA01000001">
    <property type="protein sequence ID" value="GGZ99543.1"/>
    <property type="molecule type" value="Genomic_DNA"/>
</dbReference>
<evidence type="ECO:0000256" key="1">
    <source>
        <dbReference type="ARBA" id="ARBA00004651"/>
    </source>
</evidence>
<dbReference type="PANTHER" id="PTHR34182">
    <property type="entry name" value="PROTEIN-EXPORT MEMBRANE PROTEIN SECG"/>
    <property type="match status" value="1"/>
</dbReference>
<evidence type="ECO:0000256" key="9">
    <source>
        <dbReference type="ARBA" id="ARBA00023010"/>
    </source>
</evidence>
<dbReference type="GO" id="GO:0005886">
    <property type="term" value="C:plasma membrane"/>
    <property type="evidence" value="ECO:0007669"/>
    <property type="project" value="UniProtKB-SubCell"/>
</dbReference>
<comment type="caution">
    <text evidence="12">The sequence shown here is derived from an EMBL/GenBank/DDBJ whole genome shotgun (WGS) entry which is preliminary data.</text>
</comment>
<feature type="transmembrane region" description="Helical" evidence="11">
    <location>
        <begin position="52"/>
        <end position="76"/>
    </location>
</feature>
<dbReference type="GO" id="GO:0009306">
    <property type="term" value="P:protein secretion"/>
    <property type="evidence" value="ECO:0007669"/>
    <property type="project" value="UniProtKB-UniRule"/>
</dbReference>
<evidence type="ECO:0000256" key="7">
    <source>
        <dbReference type="ARBA" id="ARBA00022927"/>
    </source>
</evidence>
<proteinExistence type="inferred from homology"/>
<feature type="transmembrane region" description="Helical" evidence="11">
    <location>
        <begin position="6"/>
        <end position="24"/>
    </location>
</feature>
<dbReference type="GO" id="GO:0015450">
    <property type="term" value="F:protein-transporting ATPase activity"/>
    <property type="evidence" value="ECO:0007669"/>
    <property type="project" value="UniProtKB-UniRule"/>
</dbReference>
<protein>
    <recommendedName>
        <fullName evidence="3 11">Protein-export membrane protein SecG</fullName>
    </recommendedName>
</protein>
<evidence type="ECO:0000256" key="4">
    <source>
        <dbReference type="ARBA" id="ARBA00022448"/>
    </source>
</evidence>
<evidence type="ECO:0000256" key="8">
    <source>
        <dbReference type="ARBA" id="ARBA00022989"/>
    </source>
</evidence>
<keyword evidence="13" id="KW-1185">Reference proteome</keyword>
<keyword evidence="8 11" id="KW-1133">Transmembrane helix</keyword>
<sequence>MNGTTFLIIISVFAAVAIIALVLMQNSKSDMGSAFGGGGSQSMFGSRGSANFLSRTTSIMVTVLFLSCLTLAYIYAKRNAQADVVEPLIIQQDSEVPVIETSTVELSVDAGDIPAIPNGGTVTEKAVNDTEQAVQNTGDIVEEAASDGVEAVDEATDAAVDEAQSAVDEAQ</sequence>
<evidence type="ECO:0000256" key="5">
    <source>
        <dbReference type="ARBA" id="ARBA00022475"/>
    </source>
</evidence>
<evidence type="ECO:0000256" key="2">
    <source>
        <dbReference type="ARBA" id="ARBA00008445"/>
    </source>
</evidence>
<keyword evidence="9 11" id="KW-0811">Translocation</keyword>